<gene>
    <name evidence="2" type="ORF">Tci_884916</name>
</gene>
<sequence>AGAQRQRSQLQAAQAIERGFGSAGVHGGQLHFVTPENLVVPLSDEHMRMDSISSRPLPYGGFPAMANWKKPCIAASSRQITALRGPRSPADDAGTTPGSGASDPHPRKAGCLLRPSRQRADRARRESWLPALPARRLSAHPAVPRAFAWDTFRQSRPGVRPPRHP</sequence>
<evidence type="ECO:0000256" key="1">
    <source>
        <dbReference type="SAM" id="MobiDB-lite"/>
    </source>
</evidence>
<evidence type="ECO:0000313" key="2">
    <source>
        <dbReference type="EMBL" id="GFD12947.1"/>
    </source>
</evidence>
<feature type="region of interest" description="Disordered" evidence="1">
    <location>
        <begin position="78"/>
        <end position="135"/>
    </location>
</feature>
<comment type="caution">
    <text evidence="2">The sequence shown here is derived from an EMBL/GenBank/DDBJ whole genome shotgun (WGS) entry which is preliminary data.</text>
</comment>
<proteinExistence type="predicted"/>
<feature type="non-terminal residue" evidence="2">
    <location>
        <position position="1"/>
    </location>
</feature>
<dbReference type="EMBL" id="BKCJ011269134">
    <property type="protein sequence ID" value="GFD12947.1"/>
    <property type="molecule type" value="Genomic_DNA"/>
</dbReference>
<feature type="compositionally biased region" description="Basic and acidic residues" evidence="1">
    <location>
        <begin position="118"/>
        <end position="127"/>
    </location>
</feature>
<organism evidence="2">
    <name type="scientific">Tanacetum cinerariifolium</name>
    <name type="common">Dalmatian daisy</name>
    <name type="synonym">Chrysanthemum cinerariifolium</name>
    <dbReference type="NCBI Taxonomy" id="118510"/>
    <lineage>
        <taxon>Eukaryota</taxon>
        <taxon>Viridiplantae</taxon>
        <taxon>Streptophyta</taxon>
        <taxon>Embryophyta</taxon>
        <taxon>Tracheophyta</taxon>
        <taxon>Spermatophyta</taxon>
        <taxon>Magnoliopsida</taxon>
        <taxon>eudicotyledons</taxon>
        <taxon>Gunneridae</taxon>
        <taxon>Pentapetalae</taxon>
        <taxon>asterids</taxon>
        <taxon>campanulids</taxon>
        <taxon>Asterales</taxon>
        <taxon>Asteraceae</taxon>
        <taxon>Asteroideae</taxon>
        <taxon>Anthemideae</taxon>
        <taxon>Anthemidinae</taxon>
        <taxon>Tanacetum</taxon>
    </lineage>
</organism>
<accession>A0A699TS66</accession>
<dbReference type="AlphaFoldDB" id="A0A699TS66"/>
<name>A0A699TS66_TANCI</name>
<reference evidence="2" key="1">
    <citation type="journal article" date="2019" name="Sci. Rep.">
        <title>Draft genome of Tanacetum cinerariifolium, the natural source of mosquito coil.</title>
        <authorList>
            <person name="Yamashiro T."/>
            <person name="Shiraishi A."/>
            <person name="Satake H."/>
            <person name="Nakayama K."/>
        </authorList>
    </citation>
    <scope>NUCLEOTIDE SEQUENCE</scope>
</reference>
<protein>
    <submittedName>
        <fullName evidence="2">Uncharacterized protein</fullName>
    </submittedName>
</protein>
<feature type="non-terminal residue" evidence="2">
    <location>
        <position position="165"/>
    </location>
</feature>